<feature type="compositionally biased region" description="Basic and acidic residues" evidence="2">
    <location>
        <begin position="1048"/>
        <end position="1066"/>
    </location>
</feature>
<feature type="region of interest" description="Disordered" evidence="2">
    <location>
        <begin position="747"/>
        <end position="770"/>
    </location>
</feature>
<dbReference type="PANTHER" id="PTHR45615">
    <property type="entry name" value="MYOSIN HEAVY CHAIN, NON-MUSCLE"/>
    <property type="match status" value="1"/>
</dbReference>
<dbReference type="Proteomes" id="UP000492820">
    <property type="component" value="Unassembled WGS sequence"/>
</dbReference>
<dbReference type="OrthoDB" id="6274897at2759"/>
<dbReference type="WBParaSite" id="EgrG_000492400">
    <property type="protein sequence ID" value="EgrG_000492400"/>
    <property type="gene ID" value="EgrG_000492400"/>
</dbReference>
<evidence type="ECO:0000313" key="5">
    <source>
        <dbReference type="Proteomes" id="UP000492820"/>
    </source>
</evidence>
<dbReference type="InterPro" id="IPR000237">
    <property type="entry name" value="GRIP_dom"/>
</dbReference>
<dbReference type="SMART" id="SM00755">
    <property type="entry name" value="Grip"/>
    <property type="match status" value="1"/>
</dbReference>
<gene>
    <name evidence="6" type="primary">EGR_01236</name>
    <name evidence="4" type="ORF">EgrG_000492400</name>
</gene>
<feature type="region of interest" description="Disordered" evidence="2">
    <location>
        <begin position="1148"/>
        <end position="1171"/>
    </location>
</feature>
<organism evidence="4">
    <name type="scientific">Echinococcus granulosus</name>
    <name type="common">Hydatid tapeworm</name>
    <dbReference type="NCBI Taxonomy" id="6210"/>
    <lineage>
        <taxon>Eukaryota</taxon>
        <taxon>Metazoa</taxon>
        <taxon>Spiralia</taxon>
        <taxon>Lophotrochozoa</taxon>
        <taxon>Platyhelminthes</taxon>
        <taxon>Cestoda</taxon>
        <taxon>Eucestoda</taxon>
        <taxon>Cyclophyllidea</taxon>
        <taxon>Taeniidae</taxon>
        <taxon>Echinococcus</taxon>
        <taxon>Echinococcus granulosus group</taxon>
    </lineage>
</organism>
<evidence type="ECO:0000259" key="3">
    <source>
        <dbReference type="PROSITE" id="PS50913"/>
    </source>
</evidence>
<reference evidence="4 5" key="1">
    <citation type="journal article" date="2013" name="Nature">
        <title>The genomes of four tapeworm species reveal adaptations to parasitism.</title>
        <authorList>
            <person name="Tsai I.J."/>
            <person name="Zarowiecki M."/>
            <person name="Holroyd N."/>
            <person name="Garciarrubio A."/>
            <person name="Sanchez-Flores A."/>
            <person name="Brooks K.L."/>
            <person name="Tracey A."/>
            <person name="Bobes R.J."/>
            <person name="Fragoso G."/>
            <person name="Sciutto E."/>
            <person name="Aslett M."/>
            <person name="Beasley H."/>
            <person name="Bennett H.M."/>
            <person name="Cai J."/>
            <person name="Camicia F."/>
            <person name="Clark R."/>
            <person name="Cucher M."/>
            <person name="De Silva N."/>
            <person name="Day T.A."/>
            <person name="Deplazes P."/>
            <person name="Estrada K."/>
            <person name="Fernandez C."/>
            <person name="Holland P.W."/>
            <person name="Hou J."/>
            <person name="Hu S."/>
            <person name="Huckvale T."/>
            <person name="Hung S.S."/>
            <person name="Kamenetzky L."/>
            <person name="Keane J.A."/>
            <person name="Kiss F."/>
            <person name="Koziol U."/>
            <person name="Lambert O."/>
            <person name="Liu K."/>
            <person name="Luo X."/>
            <person name="Luo Y."/>
            <person name="Macchiaroli N."/>
            <person name="Nichol S."/>
            <person name="Paps J."/>
            <person name="Parkinson J."/>
            <person name="Pouchkina-Stantcheva N."/>
            <person name="Riddiford N."/>
            <person name="Rosenzvit M."/>
            <person name="Salinas G."/>
            <person name="Wasmuth J.D."/>
            <person name="Zamanian M."/>
            <person name="Zheng Y."/>
            <person name="Cai X."/>
            <person name="Soberon X."/>
            <person name="Olson P.D."/>
            <person name="Laclette J.P."/>
            <person name="Brehm K."/>
            <person name="Berriman M."/>
            <person name="Garciarrubio A."/>
            <person name="Bobes R.J."/>
            <person name="Fragoso G."/>
            <person name="Sanchez-Flores A."/>
            <person name="Estrada K."/>
            <person name="Cevallos M.A."/>
            <person name="Morett E."/>
            <person name="Gonzalez V."/>
            <person name="Portillo T."/>
            <person name="Ochoa-Leyva A."/>
            <person name="Jose M.V."/>
            <person name="Sciutto E."/>
            <person name="Landa A."/>
            <person name="Jimenez L."/>
            <person name="Valdes V."/>
            <person name="Carrero J.C."/>
            <person name="Larralde C."/>
            <person name="Morales-Montor J."/>
            <person name="Limon-Lason J."/>
            <person name="Soberon X."/>
            <person name="Laclette J.P."/>
        </authorList>
    </citation>
    <scope>NUCLEOTIDE SEQUENCE [LARGE SCALE GENOMIC DNA]</scope>
</reference>
<dbReference type="EMBL" id="LK028579">
    <property type="protein sequence ID" value="CDS19597.1"/>
    <property type="molecule type" value="Genomic_DNA"/>
</dbReference>
<name>A0A068WHM2_ECHGR</name>
<evidence type="ECO:0000313" key="6">
    <source>
        <dbReference type="WBParaSite" id="EgrG_000492400"/>
    </source>
</evidence>
<reference evidence="6" key="3">
    <citation type="submission" date="2020-10" db="UniProtKB">
        <authorList>
            <consortium name="WormBaseParasite"/>
        </authorList>
    </citation>
    <scope>IDENTIFICATION</scope>
</reference>
<dbReference type="PROSITE" id="PS50913">
    <property type="entry name" value="GRIP"/>
    <property type="match status" value="1"/>
</dbReference>
<feature type="compositionally biased region" description="Low complexity" evidence="2">
    <location>
        <begin position="1150"/>
        <end position="1163"/>
    </location>
</feature>
<feature type="compositionally biased region" description="Low complexity" evidence="2">
    <location>
        <begin position="753"/>
        <end position="763"/>
    </location>
</feature>
<keyword evidence="1" id="KW-0175">Coiled coil</keyword>
<sequence length="1171" mass="129977">MSTVSADECYSNVDSLEELRRICGERDATINKLKILLVRKNKTIASLEEEVSYLKTANQMVDQQTGETTSEVAKLKSILSRQQIDLEQSKMEVETLSKMSSDLQRSFAAVKQERDTFKSEVSRLMNDLVTANAQTTELYAIASKCSPLPNNFLTHSHNQHAFILATFKNLAEGNNKSNPDLPILHVLRSIQLEMDRLRGIKGADSLVVSSPGELLPLLEGFSTYLKQCSPDRLRLSLRVHEDKIRSYFTDISRSHNEVTSLLKDFTRFFNSSVQLILSTVNKLDSHSPRHVKTDLLHKEFSVLKGDLDSIKDAMMLHMSSFVENTSALRKQITSALISKSLPTQTHHSPTVDDMISHNFKFRSILSVVSSLQNDLTEVKTTVSQWLTSLQAQIHDIQHFHGKLISEISQRSPPPPPYSECINVPNSSTLEALLTDVWQLKDSLSGVRYSLTEEFLSLQKHVKGIELIRRKLMCQLHNKVTKLRSDATDIRREMHELVSSSNHQITAITTYVHSIENMRLKGFEEVQRQRFKDYDRLVRDKESEIGQLRESCDRLSDECDRFGAMREALRQLILTSATSSVSLSGLSTEDATLVTDLSSHLNRSQATQLELVEQTQAIASLQSDLAAKTAALDAAVVRATEAETSAAESAAEASGLQEKLNLVKRLLVRVRKDASETEKRALRVVEMEAKVTELTQALDKSQCHEEAAQAKLAEVMAERERLVGKVASLQKQYESYKVKALLALRNGKEHPEEGNITGDSSSGTGTEGIGGGASTPLSWRYECSSLVQTEVVRLKERVRELEALLGQTTARLNSALIDLEAANFALAEEREKCSRVSHNLESERAQWREEQEELNTRWRSETATRVAELTTALDAARQESIQALSTQAEEFNTAFGAKIAELQFQLDTAEAKVEAQRLELLEQAKIVQLTAQPPNSQTSQEHLCSRCGRCLSNGGSGGSGDFGDNVTSLRGHHTRPLEEALFGDDKMVSVDIQEAERQTSEMRKTVQSLRSQLANERRNLEYTKSLLVDSEATVERLSAQATILKAEIRRHERNAERERHLGDHNTNSDDTSNSLDAAPAGETRTEYLKNVLLRFLCADPSLGGGGASGASERNALVPVLATLLALSPTERAALQQVAETGLLRASTVTAEDGASGEEGSSWSSFLPSWLGG</sequence>
<evidence type="ECO:0000256" key="2">
    <source>
        <dbReference type="SAM" id="MobiDB-lite"/>
    </source>
</evidence>
<accession>A0A068WHM2</accession>
<feature type="region of interest" description="Disordered" evidence="2">
    <location>
        <begin position="1048"/>
        <end position="1078"/>
    </location>
</feature>
<feature type="coiled-coil region" evidence="1">
    <location>
        <begin position="711"/>
        <end position="738"/>
    </location>
</feature>
<dbReference type="AlphaFoldDB" id="A0A068WHM2"/>
<dbReference type="Pfam" id="PF01465">
    <property type="entry name" value="GRIP"/>
    <property type="match status" value="1"/>
</dbReference>
<dbReference type="PANTHER" id="PTHR45615:SF66">
    <property type="entry name" value="CARD DOMAIN-CONTAINING PROTEIN"/>
    <property type="match status" value="1"/>
</dbReference>
<protein>
    <submittedName>
        <fullName evidence="4 6">GRIP and coiled coil domain containing protein</fullName>
    </submittedName>
</protein>
<feature type="coiled-coil region" evidence="1">
    <location>
        <begin position="790"/>
        <end position="856"/>
    </location>
</feature>
<evidence type="ECO:0000256" key="1">
    <source>
        <dbReference type="SAM" id="Coils"/>
    </source>
</evidence>
<feature type="domain" description="GRIP" evidence="3">
    <location>
        <begin position="1077"/>
        <end position="1136"/>
    </location>
</feature>
<proteinExistence type="predicted"/>
<reference evidence="4" key="2">
    <citation type="submission" date="2014-06" db="EMBL/GenBank/DDBJ databases">
        <authorList>
            <person name="Aslett M."/>
        </authorList>
    </citation>
    <scope>NUCLEOTIDE SEQUENCE</scope>
</reference>
<evidence type="ECO:0000313" key="4">
    <source>
        <dbReference type="EMBL" id="CDS19597.1"/>
    </source>
</evidence>